<gene>
    <name evidence="9" type="primary">recJ</name>
    <name evidence="9" type="ORF">WI372_14155</name>
</gene>
<evidence type="ECO:0000259" key="8">
    <source>
        <dbReference type="Pfam" id="PF17768"/>
    </source>
</evidence>
<evidence type="ECO:0000256" key="2">
    <source>
        <dbReference type="ARBA" id="ARBA00019841"/>
    </source>
</evidence>
<keyword evidence="4" id="KW-0378">Hydrolase</keyword>
<dbReference type="InterPro" id="IPR001667">
    <property type="entry name" value="DDH_dom"/>
</dbReference>
<accession>A0ABU9EC84</accession>
<dbReference type="Pfam" id="PF02272">
    <property type="entry name" value="DHHA1"/>
    <property type="match status" value="1"/>
</dbReference>
<keyword evidence="3" id="KW-0540">Nuclease</keyword>
<organism evidence="9 10">
    <name type="scientific">Gaopeijia maritima</name>
    <dbReference type="NCBI Taxonomy" id="3119007"/>
    <lineage>
        <taxon>Bacteria</taxon>
        <taxon>Pseudomonadati</taxon>
        <taxon>Gemmatimonadota</taxon>
        <taxon>Longimicrobiia</taxon>
        <taxon>Gaopeijiales</taxon>
        <taxon>Gaopeijiaceae</taxon>
        <taxon>Gaopeijia</taxon>
    </lineage>
</organism>
<evidence type="ECO:0000259" key="7">
    <source>
        <dbReference type="Pfam" id="PF02272"/>
    </source>
</evidence>
<sequence length="582" mass="63100">MTPPSTRLVAAAPRWRLPDPIDEGAARALSAELHLPLALGRMLLARGVTAGAPARAHLRPLLTALHPPESLPDLDRAADRVEAAITDGETILVHGDYDVDGIAGTALLAGWLRRLGGRVHPWVPHRLRDGYDLGPSGVARAREVGASLIVTVDCGIVAHDAVATAREAGIDVVVTDHHTPADTLPDAVAVVNPNRTDRPAPEGVLCGTGVAFKLVQLLARRRGIAFEDLLPDLDLVALATIADLVPLTGDNRVLVRYGLRALERTRRPGLRALMKVVEMPDGEVGAGQVGFRLAPRINALGRLDEPVDAVTLLLTHDPDEARRLAEKAETVNRARREEDRRTLDEVLCRLESDYDPDRDFGVVVDGEGWHPGVIGIVASRVVERIHRPVVLLARNGDRARGSGRSVPGFHLHAALGRCAALLHRFGGHRQAAGLDLDCSRIDDFRAAFNAVARADLEGTDLRPEIRADLQLELPAADLDLAHLFRHLGPHGMGNPRPVFWSCGLTVRGTPREVGTGHLKLRLEQGGATRDAIGFGLVERHDPARLIGRTVDAVYHLEVNEYRGRRTPQLRLLDLRVPDGAER</sequence>
<dbReference type="InterPro" id="IPR051673">
    <property type="entry name" value="SSDNA_exonuclease_RecJ"/>
</dbReference>
<dbReference type="PANTHER" id="PTHR30255:SF2">
    <property type="entry name" value="SINGLE-STRANDED-DNA-SPECIFIC EXONUCLEASE RECJ"/>
    <property type="match status" value="1"/>
</dbReference>
<dbReference type="Pfam" id="PF01368">
    <property type="entry name" value="DHH"/>
    <property type="match status" value="1"/>
</dbReference>
<dbReference type="InterPro" id="IPR004610">
    <property type="entry name" value="RecJ"/>
</dbReference>
<dbReference type="Pfam" id="PF17768">
    <property type="entry name" value="RecJ_OB"/>
    <property type="match status" value="1"/>
</dbReference>
<dbReference type="RefSeq" id="WP_405276665.1">
    <property type="nucleotide sequence ID" value="NZ_CP144380.1"/>
</dbReference>
<protein>
    <recommendedName>
        <fullName evidence="2">Single-stranded-DNA-specific exonuclease RecJ</fullName>
    </recommendedName>
</protein>
<evidence type="ECO:0000256" key="1">
    <source>
        <dbReference type="ARBA" id="ARBA00005915"/>
    </source>
</evidence>
<proteinExistence type="inferred from homology"/>
<dbReference type="InterPro" id="IPR038763">
    <property type="entry name" value="DHH_sf"/>
</dbReference>
<dbReference type="GO" id="GO:0004527">
    <property type="term" value="F:exonuclease activity"/>
    <property type="evidence" value="ECO:0007669"/>
    <property type="project" value="UniProtKB-KW"/>
</dbReference>
<dbReference type="Proteomes" id="UP001484239">
    <property type="component" value="Unassembled WGS sequence"/>
</dbReference>
<dbReference type="EMBL" id="JBBHLI010000009">
    <property type="protein sequence ID" value="MEK9502131.1"/>
    <property type="molecule type" value="Genomic_DNA"/>
</dbReference>
<dbReference type="SUPFAM" id="SSF64182">
    <property type="entry name" value="DHH phosphoesterases"/>
    <property type="match status" value="1"/>
</dbReference>
<name>A0ABU9EC84_9BACT</name>
<dbReference type="NCBIfam" id="TIGR00644">
    <property type="entry name" value="recJ"/>
    <property type="match status" value="1"/>
</dbReference>
<evidence type="ECO:0000256" key="5">
    <source>
        <dbReference type="ARBA" id="ARBA00022839"/>
    </source>
</evidence>
<dbReference type="InterPro" id="IPR041122">
    <property type="entry name" value="RecJ_OB"/>
</dbReference>
<comment type="similarity">
    <text evidence="1">Belongs to the RecJ family.</text>
</comment>
<dbReference type="Gene3D" id="3.90.1640.30">
    <property type="match status" value="1"/>
</dbReference>
<evidence type="ECO:0000256" key="4">
    <source>
        <dbReference type="ARBA" id="ARBA00022801"/>
    </source>
</evidence>
<reference evidence="9 10" key="1">
    <citation type="submission" date="2024-02" db="EMBL/GenBank/DDBJ databases">
        <title>A novel Gemmatimonadota bacterium.</title>
        <authorList>
            <person name="Du Z.-J."/>
            <person name="Ye Y.-Q."/>
        </authorList>
    </citation>
    <scope>NUCLEOTIDE SEQUENCE [LARGE SCALE GENOMIC DNA]</scope>
    <source>
        <strain evidence="9 10">DH-20</strain>
    </source>
</reference>
<dbReference type="Gene3D" id="3.10.310.30">
    <property type="match status" value="1"/>
</dbReference>
<feature type="domain" description="DDH" evidence="6">
    <location>
        <begin position="91"/>
        <end position="239"/>
    </location>
</feature>
<feature type="domain" description="DHHA1" evidence="7">
    <location>
        <begin position="363"/>
        <end position="452"/>
    </location>
</feature>
<evidence type="ECO:0000259" key="6">
    <source>
        <dbReference type="Pfam" id="PF01368"/>
    </source>
</evidence>
<comment type="caution">
    <text evidence="9">The sequence shown here is derived from an EMBL/GenBank/DDBJ whole genome shotgun (WGS) entry which is preliminary data.</text>
</comment>
<keyword evidence="10" id="KW-1185">Reference proteome</keyword>
<feature type="domain" description="RecJ OB" evidence="8">
    <location>
        <begin position="468"/>
        <end position="573"/>
    </location>
</feature>
<evidence type="ECO:0000313" key="10">
    <source>
        <dbReference type="Proteomes" id="UP001484239"/>
    </source>
</evidence>
<dbReference type="InterPro" id="IPR003156">
    <property type="entry name" value="DHHA1_dom"/>
</dbReference>
<evidence type="ECO:0000256" key="3">
    <source>
        <dbReference type="ARBA" id="ARBA00022722"/>
    </source>
</evidence>
<evidence type="ECO:0000313" key="9">
    <source>
        <dbReference type="EMBL" id="MEK9502131.1"/>
    </source>
</evidence>
<keyword evidence="5 9" id="KW-0269">Exonuclease</keyword>
<dbReference type="PANTHER" id="PTHR30255">
    <property type="entry name" value="SINGLE-STRANDED-DNA-SPECIFIC EXONUCLEASE RECJ"/>
    <property type="match status" value="1"/>
</dbReference>